<feature type="compositionally biased region" description="Polar residues" evidence="1">
    <location>
        <begin position="280"/>
        <end position="291"/>
    </location>
</feature>
<feature type="transmembrane region" description="Helical" evidence="2">
    <location>
        <begin position="198"/>
        <end position="218"/>
    </location>
</feature>
<dbReference type="STRING" id="231916.A0A409W8F3"/>
<dbReference type="InParanoid" id="A0A409W8F3"/>
<dbReference type="OrthoDB" id="3038990at2759"/>
<evidence type="ECO:0000256" key="1">
    <source>
        <dbReference type="SAM" id="MobiDB-lite"/>
    </source>
</evidence>
<keyword evidence="2" id="KW-0812">Transmembrane</keyword>
<reference evidence="3 4" key="1">
    <citation type="journal article" date="2018" name="Evol. Lett.">
        <title>Horizontal gene cluster transfer increased hallucinogenic mushroom diversity.</title>
        <authorList>
            <person name="Reynolds H.T."/>
            <person name="Vijayakumar V."/>
            <person name="Gluck-Thaler E."/>
            <person name="Korotkin H.B."/>
            <person name="Matheny P.B."/>
            <person name="Slot J.C."/>
        </authorList>
    </citation>
    <scope>NUCLEOTIDE SEQUENCE [LARGE SCALE GENOMIC DNA]</scope>
    <source>
        <strain evidence="3 4">SRW20</strain>
    </source>
</reference>
<evidence type="ECO:0000313" key="4">
    <source>
        <dbReference type="Proteomes" id="UP000284706"/>
    </source>
</evidence>
<keyword evidence="2" id="KW-1133">Transmembrane helix</keyword>
<dbReference type="EMBL" id="NHYE01005311">
    <property type="protein sequence ID" value="PPQ74820.1"/>
    <property type="molecule type" value="Genomic_DNA"/>
</dbReference>
<accession>A0A409W8F3</accession>
<sequence>MDPTQLPNPYTPMAFLPPDEAYEVTVASYVLVGSLSRLLDADLGHPNEPQDGLSDALSRANSAAADHLCRVQDLCKAAPLGDCTHLWFLQSLYLFASPPTLLLFFFRIRAMYHDNRPIRIAFFLLWLCVLAVDVTPLFSRHANIGTTAYCRLASSSGGHERPYVFMVCIVHLVNDGAVFAATSWKLMQMSHKERSDFFANFSTTIGLNLLTAILYFIPSIPGPYRSLTCVPCLVLMNSMSCYVFRKIRPGVYRDSEAVSLPTISTGLAFSDQNRTETESKSSSLGPGTTMSLDEDDDVKAAELT</sequence>
<evidence type="ECO:0000256" key="2">
    <source>
        <dbReference type="SAM" id="Phobius"/>
    </source>
</evidence>
<feature type="transmembrane region" description="Helical" evidence="2">
    <location>
        <begin position="224"/>
        <end position="244"/>
    </location>
</feature>
<feature type="region of interest" description="Disordered" evidence="1">
    <location>
        <begin position="270"/>
        <end position="304"/>
    </location>
</feature>
<proteinExistence type="predicted"/>
<dbReference type="AlphaFoldDB" id="A0A409W8F3"/>
<feature type="transmembrane region" description="Helical" evidence="2">
    <location>
        <begin position="118"/>
        <end position="138"/>
    </location>
</feature>
<gene>
    <name evidence="3" type="ORF">CVT26_005454</name>
</gene>
<keyword evidence="4" id="KW-1185">Reference proteome</keyword>
<organism evidence="3 4">
    <name type="scientific">Gymnopilus dilepis</name>
    <dbReference type="NCBI Taxonomy" id="231916"/>
    <lineage>
        <taxon>Eukaryota</taxon>
        <taxon>Fungi</taxon>
        <taxon>Dikarya</taxon>
        <taxon>Basidiomycota</taxon>
        <taxon>Agaricomycotina</taxon>
        <taxon>Agaricomycetes</taxon>
        <taxon>Agaricomycetidae</taxon>
        <taxon>Agaricales</taxon>
        <taxon>Agaricineae</taxon>
        <taxon>Hymenogastraceae</taxon>
        <taxon>Gymnopilus</taxon>
    </lineage>
</organism>
<feature type="transmembrane region" description="Helical" evidence="2">
    <location>
        <begin position="86"/>
        <end position="106"/>
    </location>
</feature>
<protein>
    <recommendedName>
        <fullName evidence="5">G-protein coupled receptors family 1 profile domain-containing protein</fullName>
    </recommendedName>
</protein>
<feature type="transmembrane region" description="Helical" evidence="2">
    <location>
        <begin position="163"/>
        <end position="186"/>
    </location>
</feature>
<comment type="caution">
    <text evidence="3">The sequence shown here is derived from an EMBL/GenBank/DDBJ whole genome shotgun (WGS) entry which is preliminary data.</text>
</comment>
<keyword evidence="2" id="KW-0472">Membrane</keyword>
<evidence type="ECO:0000313" key="3">
    <source>
        <dbReference type="EMBL" id="PPQ74820.1"/>
    </source>
</evidence>
<dbReference type="Proteomes" id="UP000284706">
    <property type="component" value="Unassembled WGS sequence"/>
</dbReference>
<name>A0A409W8F3_9AGAR</name>
<evidence type="ECO:0008006" key="5">
    <source>
        <dbReference type="Google" id="ProtNLM"/>
    </source>
</evidence>